<evidence type="ECO:0000259" key="1">
    <source>
        <dbReference type="Pfam" id="PF00534"/>
    </source>
</evidence>
<dbReference type="CDD" id="cd03802">
    <property type="entry name" value="GT4_AviGT4-like"/>
    <property type="match status" value="1"/>
</dbReference>
<dbReference type="SUPFAM" id="SSF53756">
    <property type="entry name" value="UDP-Glycosyltransferase/glycogen phosphorylase"/>
    <property type="match status" value="1"/>
</dbReference>
<sequence>MTEELVRRGHEVTLFASGDSVTSARLASVFPSGLREAQQRSLGNVATWTLLNIGLAYSRFKEFDVIHDHTAFFGLSTGNICPTPVIMTMHGLFDDVRRNMFMALRRPYVVTISRAQAALAPELNHLATVYNGLPMEHYPFAADYGEYLLFVGRISKDKGVHYAIDVAEALDLPLIIAAKLDFVDMAYFREHIKPRLSKRVRWIGEVDESERNRLMSRALCFLHPTNWPEPFGLALIEAGACGCPVVAFNRGAIPEVIEHGRTGYVVASVPEMITAVRNIDRISRRVCRARVLERFTAVRMADGYELAYAEALRRAAGQSMAPPHRGAMYGRFGESRSVVRDRKQWARKARQDGPNSIS</sequence>
<dbReference type="Proteomes" id="UP000033870">
    <property type="component" value="Unassembled WGS sequence"/>
</dbReference>
<protein>
    <submittedName>
        <fullName evidence="3">Glycosyltransferase</fullName>
    </submittedName>
</protein>
<dbReference type="PATRIC" id="fig|1619044.3.peg.230"/>
<proteinExistence type="predicted"/>
<dbReference type="Pfam" id="PF13439">
    <property type="entry name" value="Glyco_transf_4"/>
    <property type="match status" value="1"/>
</dbReference>
<name>A0A0G1YHZ2_9BACT</name>
<dbReference type="Gene3D" id="3.40.50.2000">
    <property type="entry name" value="Glycogen Phosphorylase B"/>
    <property type="match status" value="2"/>
</dbReference>
<dbReference type="InterPro" id="IPR001296">
    <property type="entry name" value="Glyco_trans_1"/>
</dbReference>
<gene>
    <name evidence="3" type="ORF">UY92_C0003G0031</name>
</gene>
<dbReference type="STRING" id="1619044.UY92_C0003G0031"/>
<accession>A0A0G1YHZ2</accession>
<organism evidence="3 4">
    <name type="scientific">Candidatus Magasanikbacteria bacterium GW2011_GWA2_56_11</name>
    <dbReference type="NCBI Taxonomy" id="1619044"/>
    <lineage>
        <taxon>Bacteria</taxon>
        <taxon>Candidatus Magasanikiibacteriota</taxon>
    </lineage>
</organism>
<reference evidence="3 4" key="1">
    <citation type="journal article" date="2015" name="Nature">
        <title>rRNA introns, odd ribosomes, and small enigmatic genomes across a large radiation of phyla.</title>
        <authorList>
            <person name="Brown C.T."/>
            <person name="Hug L.A."/>
            <person name="Thomas B.C."/>
            <person name="Sharon I."/>
            <person name="Castelle C.J."/>
            <person name="Singh A."/>
            <person name="Wilkins M.J."/>
            <person name="Williams K.H."/>
            <person name="Banfield J.F."/>
        </authorList>
    </citation>
    <scope>NUCLEOTIDE SEQUENCE [LARGE SCALE GENOMIC DNA]</scope>
</reference>
<dbReference type="PANTHER" id="PTHR12526">
    <property type="entry name" value="GLYCOSYLTRANSFERASE"/>
    <property type="match status" value="1"/>
</dbReference>
<dbReference type="InterPro" id="IPR028098">
    <property type="entry name" value="Glyco_trans_4-like_N"/>
</dbReference>
<dbReference type="AlphaFoldDB" id="A0A0G1YHZ2"/>
<evidence type="ECO:0000313" key="3">
    <source>
        <dbReference type="EMBL" id="KKW42825.1"/>
    </source>
</evidence>
<feature type="domain" description="Glycosyltransferase subfamily 4-like N-terminal" evidence="2">
    <location>
        <begin position="2"/>
        <end position="118"/>
    </location>
</feature>
<keyword evidence="3" id="KW-0808">Transferase</keyword>
<dbReference type="GO" id="GO:0016757">
    <property type="term" value="F:glycosyltransferase activity"/>
    <property type="evidence" value="ECO:0007669"/>
    <property type="project" value="InterPro"/>
</dbReference>
<dbReference type="EMBL" id="LCRX01000003">
    <property type="protein sequence ID" value="KKW42825.1"/>
    <property type="molecule type" value="Genomic_DNA"/>
</dbReference>
<comment type="caution">
    <text evidence="3">The sequence shown here is derived from an EMBL/GenBank/DDBJ whole genome shotgun (WGS) entry which is preliminary data.</text>
</comment>
<dbReference type="PANTHER" id="PTHR12526:SF595">
    <property type="entry name" value="BLL5217 PROTEIN"/>
    <property type="match status" value="1"/>
</dbReference>
<evidence type="ECO:0000259" key="2">
    <source>
        <dbReference type="Pfam" id="PF13439"/>
    </source>
</evidence>
<evidence type="ECO:0000313" key="4">
    <source>
        <dbReference type="Proteomes" id="UP000033870"/>
    </source>
</evidence>
<feature type="domain" description="Glycosyl transferase family 1" evidence="1">
    <location>
        <begin position="146"/>
        <end position="281"/>
    </location>
</feature>
<dbReference type="Pfam" id="PF00534">
    <property type="entry name" value="Glycos_transf_1"/>
    <property type="match status" value="1"/>
</dbReference>